<keyword evidence="1" id="KW-0175">Coiled coil</keyword>
<dbReference type="GO" id="GO:0000323">
    <property type="term" value="C:lytic vacuole"/>
    <property type="evidence" value="ECO:0007669"/>
    <property type="project" value="TreeGrafter"/>
</dbReference>
<dbReference type="AlphaFoldDB" id="F0W4K3"/>
<reference evidence="2" key="2">
    <citation type="submission" date="2011-02" db="EMBL/GenBank/DDBJ databases">
        <authorList>
            <person name="MacLean D."/>
        </authorList>
    </citation>
    <scope>NUCLEOTIDE SEQUENCE</scope>
</reference>
<reference evidence="2" key="1">
    <citation type="journal article" date="2011" name="PLoS Biol.">
        <title>Gene gain and loss during evolution of obligate parasitism in the white rust pathogen of Arabidopsis thaliana.</title>
        <authorList>
            <person name="Kemen E."/>
            <person name="Gardiner A."/>
            <person name="Schultz-Larsen T."/>
            <person name="Kemen A.C."/>
            <person name="Balmuth A.L."/>
            <person name="Robert-Seilaniantz A."/>
            <person name="Bailey K."/>
            <person name="Holub E."/>
            <person name="Studholme D.J."/>
            <person name="Maclean D."/>
            <person name="Jones J.D."/>
        </authorList>
    </citation>
    <scope>NUCLEOTIDE SEQUENCE</scope>
</reference>
<dbReference type="EMBL" id="FR824062">
    <property type="protein sequence ID" value="CCA16036.1"/>
    <property type="molecule type" value="Genomic_DNA"/>
</dbReference>
<dbReference type="GO" id="GO:0000149">
    <property type="term" value="F:SNARE binding"/>
    <property type="evidence" value="ECO:0007669"/>
    <property type="project" value="TreeGrafter"/>
</dbReference>
<accession>F0W4K3</accession>
<evidence type="ECO:0000256" key="1">
    <source>
        <dbReference type="ARBA" id="ARBA00023054"/>
    </source>
</evidence>
<dbReference type="PANTHER" id="PTHR15157">
    <property type="entry name" value="UV RADIATION RESISTANCE-ASSOCIATED GENE PROTEIN"/>
    <property type="match status" value="1"/>
</dbReference>
<name>F0W4K3_9STRA</name>
<dbReference type="Pfam" id="PF10186">
    <property type="entry name" value="ATG14"/>
    <property type="match status" value="1"/>
</dbReference>
<dbReference type="GO" id="GO:0032991">
    <property type="term" value="C:protein-containing complex"/>
    <property type="evidence" value="ECO:0007669"/>
    <property type="project" value="UniProtKB-ARBA"/>
</dbReference>
<dbReference type="InterPro" id="IPR018791">
    <property type="entry name" value="UV_resistance/autophagy_Atg14"/>
</dbReference>
<organism evidence="2">
    <name type="scientific">Albugo laibachii Nc14</name>
    <dbReference type="NCBI Taxonomy" id="890382"/>
    <lineage>
        <taxon>Eukaryota</taxon>
        <taxon>Sar</taxon>
        <taxon>Stramenopiles</taxon>
        <taxon>Oomycota</taxon>
        <taxon>Peronosporomycetes</taxon>
        <taxon>Albuginales</taxon>
        <taxon>Albuginaceae</taxon>
        <taxon>Albugo</taxon>
    </lineage>
</organism>
<dbReference type="GO" id="GO:0035493">
    <property type="term" value="P:SNARE complex assembly"/>
    <property type="evidence" value="ECO:0007669"/>
    <property type="project" value="TreeGrafter"/>
</dbReference>
<dbReference type="PANTHER" id="PTHR15157:SF5">
    <property type="entry name" value="UV RADIATION RESISTANCE-ASSOCIATED GENE PROTEIN"/>
    <property type="match status" value="1"/>
</dbReference>
<protein>
    <submittedName>
        <fullName evidence="2">Uncharacterized protein AlNc14C17G1823</fullName>
    </submittedName>
</protein>
<dbReference type="HOGENOM" id="CLU_067240_0_0_1"/>
<proteinExistence type="predicted"/>
<gene>
    <name evidence="2" type="primary">AlNc14C17G1823</name>
    <name evidence="2" type="ORF">ALNC14_021790</name>
</gene>
<evidence type="ECO:0000313" key="2">
    <source>
        <dbReference type="EMBL" id="CCA16036.1"/>
    </source>
</evidence>
<dbReference type="GO" id="GO:0005768">
    <property type="term" value="C:endosome"/>
    <property type="evidence" value="ECO:0007669"/>
    <property type="project" value="TreeGrafter"/>
</dbReference>
<sequence length="293" mass="33163">MHRSPCSLCRLHCALFYCPNCISELLQQRRVLLQALKADVAVLRKKIEIAIHQQQHVVQAEYELNQRMEAVESLTAQVLHWREQLCHKRIQAVERISALENQSEELGQAQHLLQTSQRRSKGFHVAVLQSLDVERSHAKQNLWSVRGEKIRQLFALFGLQSDPSPSVVDGVPRRTFFRSVVSLPVPISGRFEIVPVNVMAAAFGKIVHLLQCLTKYLNVEYPHPMVLNGSFSTIGAMNEGARCHTLYPDGTPGFQRGVEMLYENIACLCKAQNVPLQDLHETDMLGNLLQILT</sequence>